<dbReference type="EMBL" id="JAATJU010027500">
    <property type="protein sequence ID" value="KAH0500372.1"/>
    <property type="molecule type" value="Genomic_DNA"/>
</dbReference>
<sequence length="82" mass="9120">MPAGFFETTQAFLKPHPLEEQKHLTACPEEALFVKKGPACQLPVSFQECGGVQDTVWRSPEDNLVKTNRIIALKPQGEPKKS</sequence>
<evidence type="ECO:0000313" key="2">
    <source>
        <dbReference type="Proteomes" id="UP000710432"/>
    </source>
</evidence>
<protein>
    <submittedName>
        <fullName evidence="1">Sodium/potassium-transporting ATPase subunit beta-3</fullName>
    </submittedName>
</protein>
<evidence type="ECO:0000313" key="1">
    <source>
        <dbReference type="EMBL" id="KAH0500372.1"/>
    </source>
</evidence>
<dbReference type="AlphaFoldDB" id="A0A8J6FYL6"/>
<comment type="caution">
    <text evidence="1">The sequence shown here is derived from an EMBL/GenBank/DDBJ whole genome shotgun (WGS) entry which is preliminary data.</text>
</comment>
<reference evidence="1" key="1">
    <citation type="submission" date="2020-03" db="EMBL/GenBank/DDBJ databases">
        <title>Studies in the Genomics of Life Span.</title>
        <authorList>
            <person name="Glass D."/>
        </authorList>
    </citation>
    <scope>NUCLEOTIDE SEQUENCE</scope>
    <source>
        <strain evidence="1">LTLLF</strain>
        <tissue evidence="1">Muscle</tissue>
    </source>
</reference>
<name>A0A8J6FYL6_MICOH</name>
<gene>
    <name evidence="1" type="ORF">LTLLF_200970</name>
</gene>
<proteinExistence type="predicted"/>
<organism evidence="1 2">
    <name type="scientific">Microtus ochrogaster</name>
    <name type="common">Prairie vole</name>
    <dbReference type="NCBI Taxonomy" id="79684"/>
    <lineage>
        <taxon>Eukaryota</taxon>
        <taxon>Metazoa</taxon>
        <taxon>Chordata</taxon>
        <taxon>Craniata</taxon>
        <taxon>Vertebrata</taxon>
        <taxon>Euteleostomi</taxon>
        <taxon>Mammalia</taxon>
        <taxon>Eutheria</taxon>
        <taxon>Euarchontoglires</taxon>
        <taxon>Glires</taxon>
        <taxon>Rodentia</taxon>
        <taxon>Myomorpha</taxon>
        <taxon>Muroidea</taxon>
        <taxon>Cricetidae</taxon>
        <taxon>Arvicolinae</taxon>
        <taxon>Microtus</taxon>
    </lineage>
</organism>
<dbReference type="Proteomes" id="UP000710432">
    <property type="component" value="Unassembled WGS sequence"/>
</dbReference>
<accession>A0A8J6FYL6</accession>